<dbReference type="PROSITE" id="PS50943">
    <property type="entry name" value="HTH_CROC1"/>
    <property type="match status" value="1"/>
</dbReference>
<reference evidence="2 3" key="1">
    <citation type="submission" date="2017-03" db="EMBL/GenBank/DDBJ databases">
        <authorList>
            <person name="Afonso C.L."/>
            <person name="Miller P.J."/>
            <person name="Scott M.A."/>
            <person name="Spackman E."/>
            <person name="Goraichik I."/>
            <person name="Dimitrov K.M."/>
            <person name="Suarez D.L."/>
            <person name="Swayne D.E."/>
        </authorList>
    </citation>
    <scope>NUCLEOTIDE SEQUENCE [LARGE SCALE GENOMIC DNA]</scope>
    <source>
        <strain evidence="2">PRJEB14757</strain>
    </source>
</reference>
<dbReference type="SMART" id="SM00530">
    <property type="entry name" value="HTH_XRE"/>
    <property type="match status" value="1"/>
</dbReference>
<dbReference type="Pfam" id="PF01381">
    <property type="entry name" value="HTH_3"/>
    <property type="match status" value="1"/>
</dbReference>
<feature type="domain" description="HTH cro/C1-type" evidence="1">
    <location>
        <begin position="58"/>
        <end position="112"/>
    </location>
</feature>
<evidence type="ECO:0000313" key="3">
    <source>
        <dbReference type="Proteomes" id="UP000191931"/>
    </source>
</evidence>
<gene>
    <name evidence="2" type="ORF">MTBBW1_310006</name>
</gene>
<accession>A0A1W1HFZ8</accession>
<dbReference type="InterPro" id="IPR001387">
    <property type="entry name" value="Cro/C1-type_HTH"/>
</dbReference>
<keyword evidence="3" id="KW-1185">Reference proteome</keyword>
<name>A0A1W1HFZ8_9BACT</name>
<dbReference type="CDD" id="cd00093">
    <property type="entry name" value="HTH_XRE"/>
    <property type="match status" value="1"/>
</dbReference>
<dbReference type="EMBL" id="FWEV01000235">
    <property type="protein sequence ID" value="SLM31404.1"/>
    <property type="molecule type" value="Genomic_DNA"/>
</dbReference>
<proteinExistence type="predicted"/>
<organism evidence="2 3">
    <name type="scientific">Desulfamplus magnetovallimortis</name>
    <dbReference type="NCBI Taxonomy" id="1246637"/>
    <lineage>
        <taxon>Bacteria</taxon>
        <taxon>Pseudomonadati</taxon>
        <taxon>Thermodesulfobacteriota</taxon>
        <taxon>Desulfobacteria</taxon>
        <taxon>Desulfobacterales</taxon>
        <taxon>Desulfobacteraceae</taxon>
        <taxon>Desulfamplus</taxon>
    </lineage>
</organism>
<dbReference type="Gene3D" id="1.10.260.40">
    <property type="entry name" value="lambda repressor-like DNA-binding domains"/>
    <property type="match status" value="1"/>
</dbReference>
<dbReference type="Proteomes" id="UP000191931">
    <property type="component" value="Unassembled WGS sequence"/>
</dbReference>
<dbReference type="STRING" id="1246637.MTBBW1_310006"/>
<dbReference type="AlphaFoldDB" id="A0A1W1HFZ8"/>
<dbReference type="OrthoDB" id="5679339at2"/>
<evidence type="ECO:0000259" key="1">
    <source>
        <dbReference type="PROSITE" id="PS50943"/>
    </source>
</evidence>
<dbReference type="InterPro" id="IPR010982">
    <property type="entry name" value="Lambda_DNA-bd_dom_sf"/>
</dbReference>
<dbReference type="SUPFAM" id="SSF47413">
    <property type="entry name" value="lambda repressor-like DNA-binding domains"/>
    <property type="match status" value="1"/>
</dbReference>
<sequence>MLELTKPQIIEQNGEPAFAVIPWNEYRHLIENQVQQDESDIWFPHEVVGANIRGDSLIKAWREYRNMTQEELAAKAGIKQPALARLEKPDANPRTATLKKLADAMDISVEQLIE</sequence>
<evidence type="ECO:0000313" key="2">
    <source>
        <dbReference type="EMBL" id="SLM31404.1"/>
    </source>
</evidence>
<dbReference type="GO" id="GO:0003677">
    <property type="term" value="F:DNA binding"/>
    <property type="evidence" value="ECO:0007669"/>
    <property type="project" value="InterPro"/>
</dbReference>
<dbReference type="RefSeq" id="WP_080800142.1">
    <property type="nucleotide sequence ID" value="NZ_LT828541.1"/>
</dbReference>
<protein>
    <submittedName>
        <fullName evidence="2">Helix-turn-helix domain protein</fullName>
    </submittedName>
</protein>